<keyword evidence="5" id="KW-1133">Transmembrane helix</keyword>
<gene>
    <name evidence="6" type="ORF">WJX73_010148</name>
</gene>
<evidence type="ECO:0000256" key="2">
    <source>
        <dbReference type="ARBA" id="ARBA00022528"/>
    </source>
</evidence>
<reference evidence="6 7" key="1">
    <citation type="journal article" date="2024" name="Nat. Commun.">
        <title>Phylogenomics reveals the evolutionary origins of lichenization in chlorophyte algae.</title>
        <authorList>
            <person name="Puginier C."/>
            <person name="Libourel C."/>
            <person name="Otte J."/>
            <person name="Skaloud P."/>
            <person name="Haon M."/>
            <person name="Grisel S."/>
            <person name="Petersen M."/>
            <person name="Berrin J.G."/>
            <person name="Delaux P.M."/>
            <person name="Dal Grande F."/>
            <person name="Keller J."/>
        </authorList>
    </citation>
    <scope>NUCLEOTIDE SEQUENCE [LARGE SCALE GENOMIC DNA]</scope>
    <source>
        <strain evidence="6 7">SAG 2036</strain>
    </source>
</reference>
<evidence type="ECO:0000256" key="3">
    <source>
        <dbReference type="ARBA" id="ARBA00022640"/>
    </source>
</evidence>
<keyword evidence="5" id="KW-0472">Membrane</keyword>
<dbReference type="EMBL" id="JALJOQ010000303">
    <property type="protein sequence ID" value="KAK9785437.1"/>
    <property type="molecule type" value="Genomic_DNA"/>
</dbReference>
<dbReference type="SUPFAM" id="SSF103511">
    <property type="entry name" value="Chlorophyll a-b binding protein"/>
    <property type="match status" value="1"/>
</dbReference>
<keyword evidence="5" id="KW-0812">Transmembrane</keyword>
<evidence type="ECO:0000256" key="5">
    <source>
        <dbReference type="SAM" id="Phobius"/>
    </source>
</evidence>
<feature type="compositionally biased region" description="Basic and acidic residues" evidence="4">
    <location>
        <begin position="101"/>
        <end position="114"/>
    </location>
</feature>
<keyword evidence="7" id="KW-1185">Reference proteome</keyword>
<organism evidence="6 7">
    <name type="scientific">Symbiochloris irregularis</name>
    <dbReference type="NCBI Taxonomy" id="706552"/>
    <lineage>
        <taxon>Eukaryota</taxon>
        <taxon>Viridiplantae</taxon>
        <taxon>Chlorophyta</taxon>
        <taxon>core chlorophytes</taxon>
        <taxon>Trebouxiophyceae</taxon>
        <taxon>Trebouxiales</taxon>
        <taxon>Trebouxiaceae</taxon>
        <taxon>Symbiochloris</taxon>
    </lineage>
</organism>
<feature type="transmembrane region" description="Helical" evidence="5">
    <location>
        <begin position="133"/>
        <end position="154"/>
    </location>
</feature>
<accession>A0AAW1NMR1</accession>
<dbReference type="Pfam" id="PF00504">
    <property type="entry name" value="Chloroa_b-bind"/>
    <property type="match status" value="1"/>
</dbReference>
<proteinExistence type="predicted"/>
<dbReference type="AlphaFoldDB" id="A0AAW1NMR1"/>
<dbReference type="GO" id="GO:0009507">
    <property type="term" value="C:chloroplast"/>
    <property type="evidence" value="ECO:0007669"/>
    <property type="project" value="UniProtKB-SubCell"/>
</dbReference>
<evidence type="ECO:0000313" key="6">
    <source>
        <dbReference type="EMBL" id="KAK9785437.1"/>
    </source>
</evidence>
<name>A0AAW1NMR1_9CHLO</name>
<dbReference type="InterPro" id="IPR022796">
    <property type="entry name" value="Chloroa_b-bind"/>
</dbReference>
<keyword evidence="3" id="KW-0934">Plastid</keyword>
<feature type="transmembrane region" description="Helical" evidence="5">
    <location>
        <begin position="161"/>
        <end position="179"/>
    </location>
</feature>
<comment type="subcellular location">
    <subcellularLocation>
        <location evidence="1">Plastid</location>
        <location evidence="1">Chloroplast</location>
    </subcellularLocation>
</comment>
<evidence type="ECO:0000313" key="7">
    <source>
        <dbReference type="Proteomes" id="UP001465755"/>
    </source>
</evidence>
<protein>
    <submittedName>
        <fullName evidence="6">Uncharacterized protein</fullName>
    </submittedName>
</protein>
<evidence type="ECO:0000256" key="4">
    <source>
        <dbReference type="SAM" id="MobiDB-lite"/>
    </source>
</evidence>
<feature type="region of interest" description="Disordered" evidence="4">
    <location>
        <begin position="94"/>
        <end position="114"/>
    </location>
</feature>
<comment type="caution">
    <text evidence="6">The sequence shown here is derived from an EMBL/GenBank/DDBJ whole genome shotgun (WGS) entry which is preliminary data.</text>
</comment>
<sequence>MQTTQILARCPAACRPRVLPAGLGSSSFRPVVVPRRSFIARAEAEEKVEEAADKAKDGVQDAVKKVESKLPEGNGSFSSKVDAAGREISKFTQDTSGLTEDNTKINKKDGDKPSFEEAMSFSGPVPERANSRLAMLAFMAAAGAEIATGSPVAAQLKKSPWLIAGSFVLFMVASVIPILRGEDPNKKGVGPFTPQAELWNGRLAMMGFIALLLTETFKNGPAL</sequence>
<keyword evidence="2" id="KW-0150">Chloroplast</keyword>
<evidence type="ECO:0000256" key="1">
    <source>
        <dbReference type="ARBA" id="ARBA00004229"/>
    </source>
</evidence>
<dbReference type="Proteomes" id="UP001465755">
    <property type="component" value="Unassembled WGS sequence"/>
</dbReference>